<evidence type="ECO:0000256" key="1">
    <source>
        <dbReference type="ARBA" id="ARBA00022679"/>
    </source>
</evidence>
<organism evidence="3 4">
    <name type="scientific">Yersinia hibernica</name>
    <dbReference type="NCBI Taxonomy" id="2339259"/>
    <lineage>
        <taxon>Bacteria</taxon>
        <taxon>Pseudomonadati</taxon>
        <taxon>Pseudomonadota</taxon>
        <taxon>Gammaproteobacteria</taxon>
        <taxon>Enterobacterales</taxon>
        <taxon>Yersiniaceae</taxon>
        <taxon>Yersinia</taxon>
    </lineage>
</organism>
<keyword evidence="1" id="KW-0808">Transferase</keyword>
<protein>
    <submittedName>
        <fullName evidence="3">Glycosyltransferase</fullName>
    </submittedName>
</protein>
<dbReference type="Gene3D" id="3.40.50.2000">
    <property type="entry name" value="Glycogen Phosphorylase B"/>
    <property type="match status" value="2"/>
</dbReference>
<dbReference type="InterPro" id="IPR001296">
    <property type="entry name" value="Glyco_trans_1"/>
</dbReference>
<name>A0ABX5R0Q7_9GAMM</name>
<dbReference type="PANTHER" id="PTHR46401:SF2">
    <property type="entry name" value="GLYCOSYLTRANSFERASE WBBK-RELATED"/>
    <property type="match status" value="1"/>
</dbReference>
<feature type="domain" description="Glycosyl transferase family 1" evidence="2">
    <location>
        <begin position="270"/>
        <end position="331"/>
    </location>
</feature>
<evidence type="ECO:0000313" key="4">
    <source>
        <dbReference type="Proteomes" id="UP000288804"/>
    </source>
</evidence>
<sequence>MKKSKILLILDDSIINSHHGVRRYVLSLTNAIKDYLDVDYIIHRKISGIDTYFRVVFSRDFVINNGFYENNLVGESRHEIIRKIRTHSYINISNNLKVTYACSYLGEKIPDEYSLVIVAAPWIHINKHSFSCVTACIGLDAIPNIYALHNIDNQGLREFAWQHKIGFEYYDLILSISDESKKQISYFVTNENKILSIPPFIPAGFEQTIINKTRSNEEKTVVLAAPFDERKGVIFIPKLINNSDIERIIIFGSVRCSFDMLLSFFEDIAIEKIEWWSSVTTHKQIELYQRARALLFPSLNEGLGLPVLESLACNTPAIVSNIKPLNELVESSFIIDLNDELSKNTTIINNVINIPDNYDLKNESLGHKNITNFIAQLIKK</sequence>
<accession>A0ABX5R0Q7</accession>
<reference evidence="4" key="1">
    <citation type="submission" date="2018-09" db="EMBL/GenBank/DDBJ databases">
        <title>Yersinia hibernicus sp. nov.</title>
        <authorList>
            <person name="Nguyen S.V."/>
            <person name="Mundanda D.M."/>
            <person name="Anes J."/>
            <person name="Fanning S."/>
        </authorList>
    </citation>
    <scope>NUCLEOTIDE SEQUENCE [LARGE SCALE GENOMIC DNA]</scope>
    <source>
        <strain evidence="4">CFS1934</strain>
    </source>
</reference>
<dbReference type="EMBL" id="CP032487">
    <property type="protein sequence ID" value="QAX79181.1"/>
    <property type="molecule type" value="Genomic_DNA"/>
</dbReference>
<keyword evidence="4" id="KW-1185">Reference proteome</keyword>
<dbReference type="Proteomes" id="UP000288804">
    <property type="component" value="Chromosome"/>
</dbReference>
<dbReference type="SUPFAM" id="SSF53756">
    <property type="entry name" value="UDP-Glycosyltransferase/glycogen phosphorylase"/>
    <property type="match status" value="1"/>
</dbReference>
<evidence type="ECO:0000259" key="2">
    <source>
        <dbReference type="Pfam" id="PF00534"/>
    </source>
</evidence>
<proteinExistence type="predicted"/>
<dbReference type="Pfam" id="PF00534">
    <property type="entry name" value="Glycos_transf_1"/>
    <property type="match status" value="1"/>
</dbReference>
<dbReference type="PANTHER" id="PTHR46401">
    <property type="entry name" value="GLYCOSYLTRANSFERASE WBBK-RELATED"/>
    <property type="match status" value="1"/>
</dbReference>
<dbReference type="CDD" id="cd03801">
    <property type="entry name" value="GT4_PimA-like"/>
    <property type="match status" value="1"/>
</dbReference>
<evidence type="ECO:0000313" key="3">
    <source>
        <dbReference type="EMBL" id="QAX79181.1"/>
    </source>
</evidence>
<gene>
    <name evidence="3" type="ORF">D5F51_11795</name>
</gene>
<dbReference type="RefSeq" id="WP_129196902.1">
    <property type="nucleotide sequence ID" value="NZ_CP032487.1"/>
</dbReference>